<accession>A0ABQ4IW55</accession>
<gene>
    <name evidence="2" type="ORF">Vlu01_27790</name>
</gene>
<keyword evidence="1" id="KW-0812">Transmembrane</keyword>
<protein>
    <recommendedName>
        <fullName evidence="4">Sap-like sulfolipid-1-addressing protein</fullName>
    </recommendedName>
</protein>
<dbReference type="EMBL" id="BOPB01000013">
    <property type="protein sequence ID" value="GIJ22155.1"/>
    <property type="molecule type" value="Genomic_DNA"/>
</dbReference>
<proteinExistence type="predicted"/>
<dbReference type="Pfam" id="PF11139">
    <property type="entry name" value="SfLAP"/>
    <property type="match status" value="1"/>
</dbReference>
<dbReference type="InterPro" id="IPR021315">
    <property type="entry name" value="Gap/Sap"/>
</dbReference>
<keyword evidence="3" id="KW-1185">Reference proteome</keyword>
<dbReference type="RefSeq" id="WP_203998758.1">
    <property type="nucleotide sequence ID" value="NZ_BOPB01000013.1"/>
</dbReference>
<name>A0ABQ4IW55_9ACTN</name>
<keyword evidence="1" id="KW-1133">Transmembrane helix</keyword>
<feature type="transmembrane region" description="Helical" evidence="1">
    <location>
        <begin position="149"/>
        <end position="170"/>
    </location>
</feature>
<feature type="transmembrane region" description="Helical" evidence="1">
    <location>
        <begin position="75"/>
        <end position="93"/>
    </location>
</feature>
<feature type="transmembrane region" description="Helical" evidence="1">
    <location>
        <begin position="36"/>
        <end position="55"/>
    </location>
</feature>
<sequence>MTFLSLLPLAVVMVAGTQLVAAVLFASSDRPRAASLGYLAGAALVVFGGTTLTWLAVRLFKINFTGVGRGTVERWIDWFVLALLGVLAVVVALRRHSGPPRWMSHLQHASPGYALKVGLLLFLGMPSNDLTMATVGASAARHDQPWWHLLPFVLLTLALLALPLLALLLLGSRAQVVLPRVRDWAENHSWLISEAVIVLFAVFTAADLAK</sequence>
<organism evidence="2 3">
    <name type="scientific">Micromonospora lutea</name>
    <dbReference type="NCBI Taxonomy" id="419825"/>
    <lineage>
        <taxon>Bacteria</taxon>
        <taxon>Bacillati</taxon>
        <taxon>Actinomycetota</taxon>
        <taxon>Actinomycetes</taxon>
        <taxon>Micromonosporales</taxon>
        <taxon>Micromonosporaceae</taxon>
        <taxon>Micromonospora</taxon>
    </lineage>
</organism>
<evidence type="ECO:0000313" key="3">
    <source>
        <dbReference type="Proteomes" id="UP000643165"/>
    </source>
</evidence>
<reference evidence="2 3" key="1">
    <citation type="submission" date="2021-01" db="EMBL/GenBank/DDBJ databases">
        <title>Whole genome shotgun sequence of Verrucosispora lutea NBRC 106530.</title>
        <authorList>
            <person name="Komaki H."/>
            <person name="Tamura T."/>
        </authorList>
    </citation>
    <scope>NUCLEOTIDE SEQUENCE [LARGE SCALE GENOMIC DNA]</scope>
    <source>
        <strain evidence="2 3">NBRC 106530</strain>
    </source>
</reference>
<comment type="caution">
    <text evidence="2">The sequence shown here is derived from an EMBL/GenBank/DDBJ whole genome shotgun (WGS) entry which is preliminary data.</text>
</comment>
<keyword evidence="1" id="KW-0472">Membrane</keyword>
<evidence type="ECO:0000256" key="1">
    <source>
        <dbReference type="SAM" id="Phobius"/>
    </source>
</evidence>
<dbReference type="Proteomes" id="UP000643165">
    <property type="component" value="Unassembled WGS sequence"/>
</dbReference>
<feature type="transmembrane region" description="Helical" evidence="1">
    <location>
        <begin position="113"/>
        <end position="137"/>
    </location>
</feature>
<evidence type="ECO:0008006" key="4">
    <source>
        <dbReference type="Google" id="ProtNLM"/>
    </source>
</evidence>
<feature type="transmembrane region" description="Helical" evidence="1">
    <location>
        <begin position="190"/>
        <end position="209"/>
    </location>
</feature>
<evidence type="ECO:0000313" key="2">
    <source>
        <dbReference type="EMBL" id="GIJ22155.1"/>
    </source>
</evidence>